<evidence type="ECO:0000256" key="3">
    <source>
        <dbReference type="SAM" id="MobiDB-lite"/>
    </source>
</evidence>
<dbReference type="InterPro" id="IPR001647">
    <property type="entry name" value="HTH_TetR"/>
</dbReference>
<dbReference type="Gene3D" id="1.10.357.10">
    <property type="entry name" value="Tetracycline Repressor, domain 2"/>
    <property type="match status" value="1"/>
</dbReference>
<protein>
    <submittedName>
        <fullName evidence="5">Putative TetR family transcriptional regulator</fullName>
    </submittedName>
</protein>
<accession>A0A7U3V0F1</accession>
<gene>
    <name evidence="5" type="ORF">RVR_9945</name>
</gene>
<evidence type="ECO:0000313" key="5">
    <source>
        <dbReference type="EMBL" id="BBB02189.1"/>
    </source>
</evidence>
<sequence length="219" mass="23307">MSGPARGRRAGERKGDLRERAILDTCEALLAAKGYDAVTVGDIAQGAGITRGALYFYFGSKQEVVTALVARTVEHLWERSRSTARTEDPRQAVAAALRRTVELWTDHGLVMRTAIDLSLTVPEIGALWDRTADLFIAAITSVLERAGVRSGAGPDGAAAMGRALCWMIERSFYHASQDAARDDGSGDGVGDGAGRSSDALQEASATCEHIWLTCAGLAR</sequence>
<dbReference type="InterPro" id="IPR023772">
    <property type="entry name" value="DNA-bd_HTH_TetR-type_CS"/>
</dbReference>
<dbReference type="PROSITE" id="PS50977">
    <property type="entry name" value="HTH_TETR_2"/>
    <property type="match status" value="1"/>
</dbReference>
<reference evidence="5 6" key="2">
    <citation type="journal article" date="2011" name="J. Antibiot.">
        <title>Furaquinocins I and J: novel polyketide isoprenoid hybrid compounds from Streptomyces reveromyceticus SN-593.</title>
        <authorList>
            <person name="Panthee S."/>
            <person name="Takahashi S."/>
            <person name="Takagi H."/>
            <person name="Nogawa T."/>
            <person name="Oowada E."/>
            <person name="Uramoto M."/>
            <person name="Osada H."/>
        </authorList>
    </citation>
    <scope>NUCLEOTIDE SEQUENCE [LARGE SCALE GENOMIC DNA]</scope>
    <source>
        <strain evidence="5 6">SN-593</strain>
    </source>
</reference>
<keyword evidence="1 2" id="KW-0238">DNA-binding</keyword>
<dbReference type="RefSeq" id="WP_237405169.1">
    <property type="nucleotide sequence ID" value="NZ_AP018365.1"/>
</dbReference>
<dbReference type="PRINTS" id="PR00455">
    <property type="entry name" value="HTHTETR"/>
</dbReference>
<dbReference type="InterPro" id="IPR050109">
    <property type="entry name" value="HTH-type_TetR-like_transc_reg"/>
</dbReference>
<feature type="DNA-binding region" description="H-T-H motif" evidence="2">
    <location>
        <begin position="39"/>
        <end position="58"/>
    </location>
</feature>
<dbReference type="InterPro" id="IPR049397">
    <property type="entry name" value="EthR_C"/>
</dbReference>
<evidence type="ECO:0000256" key="1">
    <source>
        <dbReference type="ARBA" id="ARBA00023125"/>
    </source>
</evidence>
<dbReference type="SUPFAM" id="SSF48498">
    <property type="entry name" value="Tetracyclin repressor-like, C-terminal domain"/>
    <property type="match status" value="1"/>
</dbReference>
<dbReference type="AlphaFoldDB" id="A0A7U3V0F1"/>
<dbReference type="GO" id="GO:0000976">
    <property type="term" value="F:transcription cis-regulatory region binding"/>
    <property type="evidence" value="ECO:0007669"/>
    <property type="project" value="TreeGrafter"/>
</dbReference>
<dbReference type="PROSITE" id="PS01081">
    <property type="entry name" value="HTH_TETR_1"/>
    <property type="match status" value="1"/>
</dbReference>
<dbReference type="KEGG" id="arev:RVR_9945"/>
<evidence type="ECO:0000259" key="4">
    <source>
        <dbReference type="PROSITE" id="PS50977"/>
    </source>
</evidence>
<dbReference type="Gene3D" id="1.10.10.60">
    <property type="entry name" value="Homeodomain-like"/>
    <property type="match status" value="1"/>
</dbReference>
<dbReference type="PANTHER" id="PTHR30055">
    <property type="entry name" value="HTH-TYPE TRANSCRIPTIONAL REGULATOR RUTR"/>
    <property type="match status" value="1"/>
</dbReference>
<dbReference type="InterPro" id="IPR009057">
    <property type="entry name" value="Homeodomain-like_sf"/>
</dbReference>
<dbReference type="SUPFAM" id="SSF46689">
    <property type="entry name" value="Homeodomain-like"/>
    <property type="match status" value="1"/>
</dbReference>
<feature type="domain" description="HTH tetR-type" evidence="4">
    <location>
        <begin position="16"/>
        <end position="76"/>
    </location>
</feature>
<reference evidence="5 6" key="3">
    <citation type="journal article" date="2011" name="Nat. Chem. Biol.">
        <title>Reveromycin A biosynthesis uses RevG and RevJ for stereospecific spiroacetal formation.</title>
        <authorList>
            <person name="Takahashi S."/>
            <person name="Toyoda A."/>
            <person name="Sekiyama Y."/>
            <person name="Takagi H."/>
            <person name="Nogawa T."/>
            <person name="Uramoto M."/>
            <person name="Suzuki R."/>
            <person name="Koshino H."/>
            <person name="Kumano T."/>
            <person name="Panthee S."/>
            <person name="Dairi T."/>
            <person name="Ishikawa J."/>
            <person name="Ikeda H."/>
            <person name="Sakaki Y."/>
            <person name="Osada H."/>
        </authorList>
    </citation>
    <scope>NUCLEOTIDE SEQUENCE [LARGE SCALE GENOMIC DNA]</scope>
    <source>
        <strain evidence="5 6">SN-593</strain>
    </source>
</reference>
<dbReference type="PANTHER" id="PTHR30055:SF184">
    <property type="entry name" value="HTH-TYPE TRANSCRIPTIONAL REGULATOR ETHR"/>
    <property type="match status" value="1"/>
</dbReference>
<dbReference type="EMBL" id="AP018365">
    <property type="protein sequence ID" value="BBB02189.1"/>
    <property type="molecule type" value="Genomic_DNA"/>
</dbReference>
<dbReference type="Proteomes" id="UP000595703">
    <property type="component" value="Chromosome"/>
</dbReference>
<dbReference type="Pfam" id="PF00440">
    <property type="entry name" value="TetR_N"/>
    <property type="match status" value="1"/>
</dbReference>
<keyword evidence="6" id="KW-1185">Reference proteome</keyword>
<dbReference type="Pfam" id="PF21313">
    <property type="entry name" value="EthR_C"/>
    <property type="match status" value="1"/>
</dbReference>
<dbReference type="GO" id="GO:0003700">
    <property type="term" value="F:DNA-binding transcription factor activity"/>
    <property type="evidence" value="ECO:0007669"/>
    <property type="project" value="TreeGrafter"/>
</dbReference>
<reference evidence="5 6" key="4">
    <citation type="journal article" date="2020" name="Sci. Rep.">
        <title>beta-carboline chemical signals induce reveromycin production through a LuxR family regulator in Streptomyces sp. SN-593.</title>
        <authorList>
            <person name="Panthee S."/>
            <person name="Kito N."/>
            <person name="Hayashi T."/>
            <person name="Shimizu T."/>
            <person name="Ishikawa J."/>
            <person name="Hamamoto H."/>
            <person name="Osada H."/>
            <person name="Takahashi S."/>
        </authorList>
    </citation>
    <scope>NUCLEOTIDE SEQUENCE [LARGE SCALE GENOMIC DNA]</scope>
    <source>
        <strain evidence="5 6">SN-593</strain>
    </source>
</reference>
<proteinExistence type="predicted"/>
<reference evidence="5 6" key="1">
    <citation type="journal article" date="2010" name="J. Bacteriol.">
        <title>Biochemical characterization of a novel indole prenyltransferase from Streptomyces sp. SN-593.</title>
        <authorList>
            <person name="Takahashi S."/>
            <person name="Takagi H."/>
            <person name="Toyoda A."/>
            <person name="Uramoto M."/>
            <person name="Nogawa T."/>
            <person name="Ueki M."/>
            <person name="Sakaki Y."/>
            <person name="Osada H."/>
        </authorList>
    </citation>
    <scope>NUCLEOTIDE SEQUENCE [LARGE SCALE GENOMIC DNA]</scope>
    <source>
        <strain evidence="5 6">SN-593</strain>
    </source>
</reference>
<name>A0A7U3V0F1_9ACTN</name>
<organism evidence="5 6">
    <name type="scientific">Actinacidiphila reveromycinica</name>
    <dbReference type="NCBI Taxonomy" id="659352"/>
    <lineage>
        <taxon>Bacteria</taxon>
        <taxon>Bacillati</taxon>
        <taxon>Actinomycetota</taxon>
        <taxon>Actinomycetes</taxon>
        <taxon>Kitasatosporales</taxon>
        <taxon>Streptomycetaceae</taxon>
        <taxon>Actinacidiphila</taxon>
    </lineage>
</organism>
<dbReference type="InterPro" id="IPR036271">
    <property type="entry name" value="Tet_transcr_reg_TetR-rel_C_sf"/>
</dbReference>
<feature type="region of interest" description="Disordered" evidence="3">
    <location>
        <begin position="178"/>
        <end position="197"/>
    </location>
</feature>
<evidence type="ECO:0000313" key="6">
    <source>
        <dbReference type="Proteomes" id="UP000595703"/>
    </source>
</evidence>
<evidence type="ECO:0000256" key="2">
    <source>
        <dbReference type="PROSITE-ProRule" id="PRU00335"/>
    </source>
</evidence>